<protein>
    <submittedName>
        <fullName evidence="3">DUF1285 domain-containing protein</fullName>
    </submittedName>
</protein>
<dbReference type="InterPro" id="IPR048342">
    <property type="entry name" value="DUF1285_C"/>
</dbReference>
<evidence type="ECO:0000313" key="4">
    <source>
        <dbReference type="Proteomes" id="UP000253769"/>
    </source>
</evidence>
<evidence type="ECO:0000259" key="2">
    <source>
        <dbReference type="Pfam" id="PF21028"/>
    </source>
</evidence>
<reference evidence="3 4" key="1">
    <citation type="submission" date="2018-07" db="EMBL/GenBank/DDBJ databases">
        <title>Motiliproteus coralliicola sp. nov., a bacterium isolated from Coral.</title>
        <authorList>
            <person name="Wang G."/>
        </authorList>
    </citation>
    <scope>NUCLEOTIDE SEQUENCE [LARGE SCALE GENOMIC DNA]</scope>
    <source>
        <strain evidence="3 4">C34</strain>
    </source>
</reference>
<dbReference type="Pfam" id="PF06938">
    <property type="entry name" value="DUF1285_N"/>
    <property type="match status" value="1"/>
</dbReference>
<feature type="domain" description="DUF1285" evidence="1">
    <location>
        <begin position="28"/>
        <end position="94"/>
    </location>
</feature>
<dbReference type="Proteomes" id="UP000253769">
    <property type="component" value="Unassembled WGS sequence"/>
</dbReference>
<dbReference type="Gene3D" id="2.30.270.10">
    <property type="entry name" value="duf1285 protein"/>
    <property type="match status" value="1"/>
</dbReference>
<gene>
    <name evidence="3" type="ORF">DV711_03745</name>
</gene>
<evidence type="ECO:0000259" key="1">
    <source>
        <dbReference type="Pfam" id="PF06938"/>
    </source>
</evidence>
<comment type="caution">
    <text evidence="3">The sequence shown here is derived from an EMBL/GenBank/DDBJ whole genome shotgun (WGS) entry which is preliminary data.</text>
</comment>
<organism evidence="3 4">
    <name type="scientific">Motiliproteus coralliicola</name>
    <dbReference type="NCBI Taxonomy" id="2283196"/>
    <lineage>
        <taxon>Bacteria</taxon>
        <taxon>Pseudomonadati</taxon>
        <taxon>Pseudomonadota</taxon>
        <taxon>Gammaproteobacteria</taxon>
        <taxon>Oceanospirillales</taxon>
        <taxon>Oceanospirillaceae</taxon>
        <taxon>Motiliproteus</taxon>
    </lineage>
</organism>
<dbReference type="InterPro" id="IPR010707">
    <property type="entry name" value="DUF1285"/>
</dbReference>
<dbReference type="EMBL" id="QQOH01000001">
    <property type="protein sequence ID" value="RDE24711.1"/>
    <property type="molecule type" value="Genomic_DNA"/>
</dbReference>
<feature type="domain" description="DUF1285" evidence="2">
    <location>
        <begin position="95"/>
        <end position="189"/>
    </location>
</feature>
<name>A0A369WT09_9GAMM</name>
<dbReference type="RefSeq" id="WP_114694298.1">
    <property type="nucleotide sequence ID" value="NZ_QQOH01000001.1"/>
</dbReference>
<proteinExistence type="predicted"/>
<dbReference type="InterPro" id="IPR023361">
    <property type="entry name" value="DUF1285_beta_roll_sf"/>
</dbReference>
<evidence type="ECO:0000313" key="3">
    <source>
        <dbReference type="EMBL" id="RDE24711.1"/>
    </source>
</evidence>
<dbReference type="OrthoDB" id="3078366at2"/>
<keyword evidence="4" id="KW-1185">Reference proteome</keyword>
<dbReference type="PIRSF" id="PIRSF029557">
    <property type="entry name" value="UCP029557"/>
    <property type="match status" value="1"/>
</dbReference>
<dbReference type="InterPro" id="IPR048341">
    <property type="entry name" value="DUF1285_N"/>
</dbReference>
<accession>A0A369WT09</accession>
<dbReference type="Gene3D" id="3.10.540.10">
    <property type="entry name" value="duf1285 like domain"/>
    <property type="match status" value="1"/>
</dbReference>
<sequence>MGDFDLKQGSFDSEAISRQVDLNSDSLPPVNDWHPELSGDIDIFINRRGEWFHEGGRFEREALVKLFASILRCEGKEYFLVTPVEKWRLRVEDAPFVITQMELQGDGDGQRLVFETNLGERFEVDGQHPLWVEQDAQGEELTPYVRVRDELNALLSRPVYYQLAELAQEADIDGKNHIGVYSHGQFYSLMTDGAEG</sequence>
<dbReference type="AlphaFoldDB" id="A0A369WT09"/>
<dbReference type="Pfam" id="PF21028">
    <property type="entry name" value="DUF1285_C"/>
    <property type="match status" value="1"/>
</dbReference>